<reference evidence="2 3" key="2">
    <citation type="submission" date="2019-01" db="EMBL/GenBank/DDBJ databases">
        <title>The decoding of complex shrimp genome reveals the adaptation for benthos swimmer, frequently molting mechanism and breeding impact on genome.</title>
        <authorList>
            <person name="Sun Y."/>
            <person name="Gao Y."/>
            <person name="Yu Y."/>
        </authorList>
    </citation>
    <scope>NUCLEOTIDE SEQUENCE [LARGE SCALE GENOMIC DNA]</scope>
    <source>
        <tissue evidence="2">Muscle</tissue>
    </source>
</reference>
<evidence type="ECO:0000256" key="1">
    <source>
        <dbReference type="SAM" id="MobiDB-lite"/>
    </source>
</evidence>
<protein>
    <submittedName>
        <fullName evidence="2">Dyslexia susceptibility 1 candidate protein 1 protein-like</fullName>
    </submittedName>
</protein>
<dbReference type="GO" id="GO:0036158">
    <property type="term" value="P:outer dynein arm assembly"/>
    <property type="evidence" value="ECO:0007669"/>
    <property type="project" value="TreeGrafter"/>
</dbReference>
<dbReference type="SMART" id="SM00028">
    <property type="entry name" value="TPR"/>
    <property type="match status" value="3"/>
</dbReference>
<dbReference type="PANTHER" id="PTHR46492">
    <property type="entry name" value="DYNEIN ASSEMBLY FACTOR 4, AXONEMAL"/>
    <property type="match status" value="1"/>
</dbReference>
<name>A0A423TPT7_PENVA</name>
<dbReference type="InterPro" id="IPR019734">
    <property type="entry name" value="TPR_rpt"/>
</dbReference>
<dbReference type="Proteomes" id="UP000283509">
    <property type="component" value="Unassembled WGS sequence"/>
</dbReference>
<dbReference type="InterPro" id="IPR011990">
    <property type="entry name" value="TPR-like_helical_dom_sf"/>
</dbReference>
<sequence length="335" mass="37446">MLGKIAEDDRTCEERKKRIENEKEEFLKQSDGGDNSGAQTGVQEVVVKPDLRRRLSSTCSEEGSCVVREVDYDGDGEDSLYYSSTENLHVMQSRAKVEKVENTNRKQRKSSSLRNAASKEKEGKKVALPAVRQSSSIKVKFTPRVFPTPKRESCEKEEQDWLAAQSGCRSKSPKDITEENSAEYYKEKAISLFSNKDFRGCVNAYTEALKLCPQEASFYSNRAAANLALNNLHHAINDCSKALELLTPPTQENSKSRLLCHIRRGTAFVHLRLLSEGLADYQAAHQLNPKDESLKKDMERIQAILMTSTDTADSSDEDSDDDFKSSGESSPPSNS</sequence>
<organism evidence="2 3">
    <name type="scientific">Penaeus vannamei</name>
    <name type="common">Whiteleg shrimp</name>
    <name type="synonym">Litopenaeus vannamei</name>
    <dbReference type="NCBI Taxonomy" id="6689"/>
    <lineage>
        <taxon>Eukaryota</taxon>
        <taxon>Metazoa</taxon>
        <taxon>Ecdysozoa</taxon>
        <taxon>Arthropoda</taxon>
        <taxon>Crustacea</taxon>
        <taxon>Multicrustacea</taxon>
        <taxon>Malacostraca</taxon>
        <taxon>Eumalacostraca</taxon>
        <taxon>Eucarida</taxon>
        <taxon>Decapoda</taxon>
        <taxon>Dendrobranchiata</taxon>
        <taxon>Penaeoidea</taxon>
        <taxon>Penaeidae</taxon>
        <taxon>Penaeus</taxon>
    </lineage>
</organism>
<evidence type="ECO:0000313" key="3">
    <source>
        <dbReference type="Proteomes" id="UP000283509"/>
    </source>
</evidence>
<dbReference type="EMBL" id="QCYY01001377">
    <property type="protein sequence ID" value="ROT78455.1"/>
    <property type="molecule type" value="Genomic_DNA"/>
</dbReference>
<dbReference type="GO" id="GO:0036159">
    <property type="term" value="P:inner dynein arm assembly"/>
    <property type="evidence" value="ECO:0007669"/>
    <property type="project" value="TreeGrafter"/>
</dbReference>
<comment type="caution">
    <text evidence="2">The sequence shown here is derived from an EMBL/GenBank/DDBJ whole genome shotgun (WGS) entry which is preliminary data.</text>
</comment>
<dbReference type="Gene3D" id="1.25.40.10">
    <property type="entry name" value="Tetratricopeptide repeat domain"/>
    <property type="match status" value="1"/>
</dbReference>
<feature type="compositionally biased region" description="Low complexity" evidence="1">
    <location>
        <begin position="326"/>
        <end position="335"/>
    </location>
</feature>
<feature type="compositionally biased region" description="Basic and acidic residues" evidence="1">
    <location>
        <begin position="1"/>
        <end position="28"/>
    </location>
</feature>
<feature type="compositionally biased region" description="Basic and acidic residues" evidence="1">
    <location>
        <begin position="95"/>
        <end position="104"/>
    </location>
</feature>
<dbReference type="InterPro" id="IPR052004">
    <property type="entry name" value="Dynein_assembly_factor_4"/>
</dbReference>
<dbReference type="AlphaFoldDB" id="A0A423TPT7"/>
<dbReference type="SUPFAM" id="SSF48452">
    <property type="entry name" value="TPR-like"/>
    <property type="match status" value="1"/>
</dbReference>
<evidence type="ECO:0000313" key="2">
    <source>
        <dbReference type="EMBL" id="ROT78455.1"/>
    </source>
</evidence>
<feature type="compositionally biased region" description="Polar residues" evidence="1">
    <location>
        <begin position="32"/>
        <end position="42"/>
    </location>
</feature>
<proteinExistence type="predicted"/>
<feature type="region of interest" description="Disordered" evidence="1">
    <location>
        <begin position="304"/>
        <end position="335"/>
    </location>
</feature>
<dbReference type="PANTHER" id="PTHR46492:SF1">
    <property type="entry name" value="DYNEIN AXONEMAL ASSEMBLY FACTOR 4"/>
    <property type="match status" value="1"/>
</dbReference>
<feature type="region of interest" description="Disordered" evidence="1">
    <location>
        <begin position="92"/>
        <end position="127"/>
    </location>
</feature>
<feature type="region of interest" description="Disordered" evidence="1">
    <location>
        <begin position="1"/>
        <end position="47"/>
    </location>
</feature>
<reference evidence="2 3" key="1">
    <citation type="submission" date="2018-04" db="EMBL/GenBank/DDBJ databases">
        <authorList>
            <person name="Zhang X."/>
            <person name="Yuan J."/>
            <person name="Li F."/>
            <person name="Xiang J."/>
        </authorList>
    </citation>
    <scope>NUCLEOTIDE SEQUENCE [LARGE SCALE GENOMIC DNA]</scope>
    <source>
        <tissue evidence="2">Muscle</tissue>
    </source>
</reference>
<accession>A0A423TPT7</accession>
<dbReference type="OrthoDB" id="348005at2759"/>
<dbReference type="GO" id="GO:0003341">
    <property type="term" value="P:cilium movement"/>
    <property type="evidence" value="ECO:0007669"/>
    <property type="project" value="TreeGrafter"/>
</dbReference>
<gene>
    <name evidence="2" type="ORF">C7M84_002833</name>
</gene>
<keyword evidence="3" id="KW-1185">Reference proteome</keyword>
<dbReference type="STRING" id="6689.A0A423TPT7"/>